<keyword evidence="5" id="KW-0507">mRNA processing</keyword>
<keyword evidence="6" id="KW-0508">mRNA splicing</keyword>
<dbReference type="GO" id="GO:0071011">
    <property type="term" value="C:precatalytic spliceosome"/>
    <property type="evidence" value="ECO:0007669"/>
    <property type="project" value="TreeGrafter"/>
</dbReference>
<evidence type="ECO:0000256" key="1">
    <source>
        <dbReference type="ARBA" id="ARBA00003632"/>
    </source>
</evidence>
<evidence type="ECO:0000256" key="6">
    <source>
        <dbReference type="ARBA" id="ARBA00023187"/>
    </source>
</evidence>
<evidence type="ECO:0000256" key="4">
    <source>
        <dbReference type="ARBA" id="ARBA00011825"/>
    </source>
</evidence>
<comment type="function">
    <text evidence="1">May play a role in mRNA splicing.</text>
</comment>
<dbReference type="PANTHER" id="PTHR31077">
    <property type="entry name" value="U4/U6.U5 SMALL NUCLEAR RIBONUCLEOPROTEIN 27 KDA PROTEIN"/>
    <property type="match status" value="1"/>
</dbReference>
<comment type="subunit">
    <text evidence="4">Part of a tri-snRNP complex.</text>
</comment>
<evidence type="ECO:0000256" key="2">
    <source>
        <dbReference type="ARBA" id="ARBA00004123"/>
    </source>
</evidence>
<feature type="compositionally biased region" description="Basic residues" evidence="8">
    <location>
        <begin position="146"/>
        <end position="160"/>
    </location>
</feature>
<feature type="domain" description="U4/U6.U5 small nuclear ribonucleoprotein 27kDa protein" evidence="9">
    <location>
        <begin position="206"/>
        <end position="252"/>
    </location>
</feature>
<gene>
    <name evidence="10" type="ORF">VP01_4251g2</name>
</gene>
<proteinExistence type="inferred from homology"/>
<keyword evidence="7" id="KW-0539">Nucleus</keyword>
<dbReference type="PANTHER" id="PTHR31077:SF1">
    <property type="entry name" value="U4_U6.U5 SMALL NUCLEAR RIBONUCLEOPROTEIN 27 KDA PROTEIN"/>
    <property type="match status" value="1"/>
</dbReference>
<evidence type="ECO:0000313" key="10">
    <source>
        <dbReference type="EMBL" id="KNZ50759.1"/>
    </source>
</evidence>
<dbReference type="Proteomes" id="UP000037035">
    <property type="component" value="Unassembled WGS sequence"/>
</dbReference>
<feature type="compositionally biased region" description="Low complexity" evidence="8">
    <location>
        <begin position="161"/>
        <end position="171"/>
    </location>
</feature>
<dbReference type="OrthoDB" id="21368at2759"/>
<evidence type="ECO:0000256" key="3">
    <source>
        <dbReference type="ARBA" id="ARBA00008218"/>
    </source>
</evidence>
<sequence>MSDATSRYESRARSPGDERSKDGNSRSQRESSAKDSVRSSRTRDYDRDRSRYRERDGREKDGDCGRDYGHRDLDRVRDRDRNHDYPKSYSRDADRDRDRYRDRPRDGTDAKRRNLDRSARDSTGLADRDRMYRERDRSRSPEGRPRKVSRHKSRHGRSRSRSPSGSPGPSRRVGDARAGDRHSPDDSRGRSSGHTMDVDANDEDEDEEAKMARLMGFSSLTTTKGKHVPGNKEAGTVDVVKVRTWRQYMNRQACARFV</sequence>
<evidence type="ECO:0000256" key="5">
    <source>
        <dbReference type="ARBA" id="ARBA00022664"/>
    </source>
</evidence>
<comment type="similarity">
    <text evidence="3">Belongs to the SNUT3 family.</text>
</comment>
<dbReference type="STRING" id="27349.A0A0L6UQE9"/>
<comment type="subcellular location">
    <subcellularLocation>
        <location evidence="2">Nucleus</location>
    </subcellularLocation>
</comment>
<dbReference type="EMBL" id="LAVV01009337">
    <property type="protein sequence ID" value="KNZ50759.1"/>
    <property type="molecule type" value="Genomic_DNA"/>
</dbReference>
<comment type="caution">
    <text evidence="10">The sequence shown here is derived from an EMBL/GenBank/DDBJ whole genome shotgun (WGS) entry which is preliminary data.</text>
</comment>
<dbReference type="Pfam" id="PF08648">
    <property type="entry name" value="SNRNP27"/>
    <property type="match status" value="1"/>
</dbReference>
<protein>
    <recommendedName>
        <fullName evidence="9">U4/U6.U5 small nuclear ribonucleoprotein 27kDa protein domain-containing protein</fullName>
    </recommendedName>
</protein>
<reference evidence="10 11" key="1">
    <citation type="submission" date="2015-08" db="EMBL/GenBank/DDBJ databases">
        <title>Next Generation Sequencing and Analysis of the Genome of Puccinia sorghi L Schw, the Causal Agent of Maize Common Rust.</title>
        <authorList>
            <person name="Rochi L."/>
            <person name="Burguener G."/>
            <person name="Darino M."/>
            <person name="Turjanski A."/>
            <person name="Kreff E."/>
            <person name="Dieguez M.J."/>
            <person name="Sacco F."/>
        </authorList>
    </citation>
    <scope>NUCLEOTIDE SEQUENCE [LARGE SCALE GENOMIC DNA]</scope>
    <source>
        <strain evidence="10 11">RO10H11247</strain>
    </source>
</reference>
<feature type="compositionally biased region" description="Basic and acidic residues" evidence="8">
    <location>
        <begin position="1"/>
        <end position="145"/>
    </location>
</feature>
<organism evidence="10 11">
    <name type="scientific">Puccinia sorghi</name>
    <dbReference type="NCBI Taxonomy" id="27349"/>
    <lineage>
        <taxon>Eukaryota</taxon>
        <taxon>Fungi</taxon>
        <taxon>Dikarya</taxon>
        <taxon>Basidiomycota</taxon>
        <taxon>Pucciniomycotina</taxon>
        <taxon>Pucciniomycetes</taxon>
        <taxon>Pucciniales</taxon>
        <taxon>Pucciniaceae</taxon>
        <taxon>Puccinia</taxon>
    </lineage>
</organism>
<name>A0A0L6UQE9_9BASI</name>
<evidence type="ECO:0000259" key="9">
    <source>
        <dbReference type="Pfam" id="PF08648"/>
    </source>
</evidence>
<dbReference type="VEuPathDB" id="FungiDB:VP01_4251g2"/>
<evidence type="ECO:0000256" key="8">
    <source>
        <dbReference type="SAM" id="MobiDB-lite"/>
    </source>
</evidence>
<dbReference type="AlphaFoldDB" id="A0A0L6UQE9"/>
<feature type="region of interest" description="Disordered" evidence="8">
    <location>
        <begin position="1"/>
        <end position="232"/>
    </location>
</feature>
<feature type="compositionally biased region" description="Basic and acidic residues" evidence="8">
    <location>
        <begin position="172"/>
        <end position="189"/>
    </location>
</feature>
<evidence type="ECO:0000256" key="7">
    <source>
        <dbReference type="ARBA" id="ARBA00023242"/>
    </source>
</evidence>
<feature type="compositionally biased region" description="Acidic residues" evidence="8">
    <location>
        <begin position="199"/>
        <end position="208"/>
    </location>
</feature>
<dbReference type="GO" id="GO:0008380">
    <property type="term" value="P:RNA splicing"/>
    <property type="evidence" value="ECO:0007669"/>
    <property type="project" value="UniProtKB-KW"/>
</dbReference>
<accession>A0A0L6UQE9</accession>
<dbReference type="GO" id="GO:0006397">
    <property type="term" value="P:mRNA processing"/>
    <property type="evidence" value="ECO:0007669"/>
    <property type="project" value="UniProtKB-KW"/>
</dbReference>
<dbReference type="InterPro" id="IPR013957">
    <property type="entry name" value="SNRNP27"/>
</dbReference>
<keyword evidence="11" id="KW-1185">Reference proteome</keyword>
<evidence type="ECO:0000313" key="11">
    <source>
        <dbReference type="Proteomes" id="UP000037035"/>
    </source>
</evidence>